<feature type="coiled-coil region" evidence="1">
    <location>
        <begin position="474"/>
        <end position="642"/>
    </location>
</feature>
<feature type="compositionally biased region" description="Basic and acidic residues" evidence="2">
    <location>
        <begin position="423"/>
        <end position="437"/>
    </location>
</feature>
<accession>A0A161WC53</accession>
<dbReference type="Proteomes" id="UP000076584">
    <property type="component" value="Unassembled WGS sequence"/>
</dbReference>
<comment type="caution">
    <text evidence="3">The sequence shown here is derived from an EMBL/GenBank/DDBJ whole genome shotgun (WGS) entry which is preliminary data.</text>
</comment>
<sequence length="1345" mass="152546">MASRSSPDPLQEYENKIQYSPNVHDPRPRRPRSNYPLESGTPGDNFPSSVESQPGLLGQLENSQPATTCVFQVGDNDKHHIHQSDGRGPKSTFYPAEDMQVLGANEPFAFVPQPKHKPNHFSGRQQQPNINLEALETSKDDVERLVIDLPTPESVKPSPTWERTAPMNSRDHRRNVSGAQTGDSPCQIHQDKQAQSLSDAQDSNSALARLEHVSNQTEMSTQYASGRTNTPFESYSAGEQVSRLRRNTIDHGPGSTMEGGLKSRPFADADAILPGINQVSANISGQTPVVEKNPAKGLNSSRELSNDIVQRVQPLDPRMGTMLPGKTPGGNKFERARHEHQRYTSQHTKQHFEVAEARSCTPIGDLEMPQKNTPSTASKRRRRHISPRQLPSRQFGHEEEGEYALRHVASRHSNISRHRRSHHYQERHNQPTQDELRFNNQTGRRNGQPHRQNHVQKSHFDVLKSIMTHHNMFLEDARLTEENLKNEIAAQDREIDGLETRLKKSHLRHQQEKDHRKTLETELALLQQKENEFVAITAQRDDRVQELEDEVAKLQNQREQHDLETTRLEEKLEETQSRLDKLQDKSRGYKDYLNKAIAEHQKLWRQSKDISQKAIDEMRKEQQKSKEEFRLALEEKQAAQENLNCIFNDKRTVLEQELNVAASNTKSLKSAMDKLEGDLCAEADKTKCLEEKLSESRYQESLLLRVEENIERISDKLDEIHVKSEQANVVPILITERLDEIVAYIQSAPRADFENEIRQFLETFQGEMMSQFRQEVKSMTTGQAAMEDRFKSLEKSIQTQTTLAQTECNKQQNQLLQRISERMKENHGLFQTLQHKDGQVMEMANTVSELTCKLQELKASAVLASKNATISEAELQVLQERLLNREHQVSEIQAVLKFQREAHEATLRELQERLLLAEEDVRQKSELVKDSQCKMATAKNELAAMTQEKQRELDLQLRRSENSQQIIQQQLCESEAEVKRLKILEDNSEVLRLQKELNDANQRIINLTIKLRETQVPGFETGVLDQLAEQLAQLNNMKGEIRELKTSGKTYTMVSKELAKMLLEQSAAKSDDILAPDSLVMPEPELPELQQGNSFKAAKKMVFRRPVEEPDNEVSAPSVVQEKLQRRETRSHGSNPKAILRQKRMATKSSSALREPLITRHAGNSSYNRPVQGASRTGPTAISDVKSNLVGDRKAQVSDLAVPAAWQKMIAQESQGGHQGTKRSSSVSPFSRRPKRSKTSFPVDDDDDEPSGAGGSAINSQQTESSQQCERGSTQASQEQSQDKGHTSRHFYQSMHKSAADSVRQKNVGGDRISQQKQQLPKTRSSTRTCLQTVPSQQASGPSEV</sequence>
<evidence type="ECO:0000313" key="4">
    <source>
        <dbReference type="Proteomes" id="UP000076584"/>
    </source>
</evidence>
<evidence type="ECO:0000256" key="1">
    <source>
        <dbReference type="SAM" id="Coils"/>
    </source>
</evidence>
<protein>
    <submittedName>
        <fullName evidence="3">Uncharacterized protein</fullName>
    </submittedName>
</protein>
<feature type="region of interest" description="Disordered" evidence="2">
    <location>
        <begin position="1209"/>
        <end position="1345"/>
    </location>
</feature>
<feature type="region of interest" description="Disordered" evidence="2">
    <location>
        <begin position="1113"/>
        <end position="1190"/>
    </location>
</feature>
<reference evidence="3 4" key="1">
    <citation type="submission" date="2015-06" db="EMBL/GenBank/DDBJ databases">
        <title>Survival trade-offs in plant roots during colonization by closely related pathogenic and mutualistic fungi.</title>
        <authorList>
            <person name="Hacquard S."/>
            <person name="Kracher B."/>
            <person name="Hiruma K."/>
            <person name="Weinman A."/>
            <person name="Muench P."/>
            <person name="Garrido Oter R."/>
            <person name="Ver Loren van Themaat E."/>
            <person name="Dallerey J.-F."/>
            <person name="Damm U."/>
            <person name="Henrissat B."/>
            <person name="Lespinet O."/>
            <person name="Thon M."/>
            <person name="Kemen E."/>
            <person name="McHardy A.C."/>
            <person name="Schulze-Lefert P."/>
            <person name="O'Connell R.J."/>
        </authorList>
    </citation>
    <scope>NUCLEOTIDE SEQUENCE [LARGE SCALE GENOMIC DNA]</scope>
    <source>
        <strain evidence="3 4">MAFF 238704</strain>
    </source>
</reference>
<feature type="compositionally biased region" description="Polar residues" evidence="2">
    <location>
        <begin position="1313"/>
        <end position="1345"/>
    </location>
</feature>
<name>A0A161WC53_COLIC</name>
<keyword evidence="4" id="KW-1185">Reference proteome</keyword>
<organism evidence="3 4">
    <name type="scientific">Colletotrichum incanum</name>
    <name type="common">Soybean anthracnose fungus</name>
    <dbReference type="NCBI Taxonomy" id="1573173"/>
    <lineage>
        <taxon>Eukaryota</taxon>
        <taxon>Fungi</taxon>
        <taxon>Dikarya</taxon>
        <taxon>Ascomycota</taxon>
        <taxon>Pezizomycotina</taxon>
        <taxon>Sordariomycetes</taxon>
        <taxon>Hypocreomycetidae</taxon>
        <taxon>Glomerellales</taxon>
        <taxon>Glomerellaceae</taxon>
        <taxon>Colletotrichum</taxon>
        <taxon>Colletotrichum spaethianum species complex</taxon>
    </lineage>
</organism>
<dbReference type="STRING" id="1573173.A0A161WC53"/>
<feature type="compositionally biased region" description="Low complexity" evidence="2">
    <location>
        <begin position="1222"/>
        <end position="1231"/>
    </location>
</feature>
<feature type="coiled-coil region" evidence="1">
    <location>
        <begin position="900"/>
        <end position="955"/>
    </location>
</feature>
<keyword evidence="1" id="KW-0175">Coiled coil</keyword>
<feature type="region of interest" description="Disordered" evidence="2">
    <location>
        <begin position="151"/>
        <end position="239"/>
    </location>
</feature>
<evidence type="ECO:0000256" key="2">
    <source>
        <dbReference type="SAM" id="MobiDB-lite"/>
    </source>
</evidence>
<feature type="region of interest" description="Disordered" evidence="2">
    <location>
        <begin position="412"/>
        <end position="454"/>
    </location>
</feature>
<feature type="compositionally biased region" description="Basic residues" evidence="2">
    <location>
        <begin position="412"/>
        <end position="422"/>
    </location>
</feature>
<feature type="region of interest" description="Disordered" evidence="2">
    <location>
        <begin position="1"/>
        <end position="63"/>
    </location>
</feature>
<dbReference type="EMBL" id="LFIW01001556">
    <property type="protein sequence ID" value="KZL81828.1"/>
    <property type="molecule type" value="Genomic_DNA"/>
</dbReference>
<feature type="compositionally biased region" description="Polar residues" evidence="2">
    <location>
        <begin position="1162"/>
        <end position="1180"/>
    </location>
</feature>
<feature type="compositionally biased region" description="Polar residues" evidence="2">
    <location>
        <begin position="193"/>
        <end position="206"/>
    </location>
</feature>
<proteinExistence type="predicted"/>
<gene>
    <name evidence="3" type="ORF">CI238_01758</name>
</gene>
<evidence type="ECO:0000313" key="3">
    <source>
        <dbReference type="EMBL" id="KZL81828.1"/>
    </source>
</evidence>
<feature type="compositionally biased region" description="Polar residues" evidence="2">
    <location>
        <begin position="1257"/>
        <end position="1280"/>
    </location>
</feature>
<feature type="coiled-coil region" evidence="1">
    <location>
        <begin position="983"/>
        <end position="1047"/>
    </location>
</feature>
<feature type="region of interest" description="Disordered" evidence="2">
    <location>
        <begin position="359"/>
        <end position="398"/>
    </location>
</feature>
<feature type="compositionally biased region" description="Polar residues" evidence="2">
    <location>
        <begin position="213"/>
        <end position="239"/>
    </location>
</feature>